<protein>
    <submittedName>
        <fullName evidence="1">Uncharacterized protein</fullName>
    </submittedName>
</protein>
<name>X1LUA9_9ZZZZ</name>
<reference evidence="1" key="1">
    <citation type="journal article" date="2014" name="Front. Microbiol.">
        <title>High frequency of phylogenetically diverse reductive dehalogenase-homologous genes in deep subseafloor sedimentary metagenomes.</title>
        <authorList>
            <person name="Kawai M."/>
            <person name="Futagami T."/>
            <person name="Toyoda A."/>
            <person name="Takaki Y."/>
            <person name="Nishi S."/>
            <person name="Hori S."/>
            <person name="Arai W."/>
            <person name="Tsubouchi T."/>
            <person name="Morono Y."/>
            <person name="Uchiyama I."/>
            <person name="Ito T."/>
            <person name="Fujiyama A."/>
            <person name="Inagaki F."/>
            <person name="Takami H."/>
        </authorList>
    </citation>
    <scope>NUCLEOTIDE SEQUENCE</scope>
    <source>
        <strain evidence="1">Expedition CK06-06</strain>
    </source>
</reference>
<gene>
    <name evidence="1" type="ORF">S06H3_08084</name>
</gene>
<proteinExistence type="predicted"/>
<organism evidence="1">
    <name type="scientific">marine sediment metagenome</name>
    <dbReference type="NCBI Taxonomy" id="412755"/>
    <lineage>
        <taxon>unclassified sequences</taxon>
        <taxon>metagenomes</taxon>
        <taxon>ecological metagenomes</taxon>
    </lineage>
</organism>
<evidence type="ECO:0000313" key="1">
    <source>
        <dbReference type="EMBL" id="GAI05960.1"/>
    </source>
</evidence>
<sequence>MFETRAIRTDTTTEIREKNSAAETIKTQVATMYACKIQAPKIKTDPE</sequence>
<comment type="caution">
    <text evidence="1">The sequence shown here is derived from an EMBL/GenBank/DDBJ whole genome shotgun (WGS) entry which is preliminary data.</text>
</comment>
<dbReference type="EMBL" id="BARV01003363">
    <property type="protein sequence ID" value="GAI05960.1"/>
    <property type="molecule type" value="Genomic_DNA"/>
</dbReference>
<accession>X1LUA9</accession>
<dbReference type="AlphaFoldDB" id="X1LUA9"/>